<dbReference type="InterPro" id="IPR022409">
    <property type="entry name" value="PKD/Chitinase_dom"/>
</dbReference>
<sequence>MADFRANGDSNSLTNGKEYATPQEFIDSVDNSAWDFATACSSCHVGGGLTNHDREGTRYSKRPTFQGDTTVPLNAYDYTVYEYWMGPADMAANPTDPLYANGMPAHYVNDMGMNNHLNSDGSFVDTDTNPATYKAPGFAPTLAPWAYPYPLDMDGDGEYTTVGVDMPNFQMPNVREIDCMFCHMEGYNNIVSSVAVQMGALNAAPAMGSGMMNMFTQSYLPNIVDSMDVPNIMTGQGTMKVAVLSGNTVSRIKGNPPSDNCRLCHSPTTMENFSDMFDKFLAASPMEFNPLSPFAGPTGLAMPGYDLNAAFIDPSMASQSPTVYAQMDGSWVYGDGSDAGGPFAGMFPMALFQTYKNVTPLSQMSGEMGGNNQPMSGPIYFNGGLDYDQSALKKATIPFPRADFFKRGDLFDDSAQVEAHHSLTCASCHMDTNATNKDQCDPGRGYARLGGVESGTNAVDKTGQDSRNTAKRCEHCHITGKNAEGLPIETYGAGNPTAAHAAAGLTAKITNAIGAEGPFMGDHLDIIDCTVCHMKKQSMAVRALDCTSGNRYPTMIGFQQEKGMMAMFTDPMGLKDIPEADFQTITGLPFPKNMYVNEMNDWSTMPQYDLLKGWWQNGPKFLADGVTPNPDYRRKIYNINMITAILWDNNGAFDANGDGATGVEADSQAPAGMLGFDPWIQRDLKTGPTFADTGFAVVPIGFGDPMDAGNPYGSVYSSQTANGFNPMSDWDYVGVYGGNTMFNTPEQINAYQAFRTGMDSMAGGNKPWDQTQLTIFGGPFQVTHNVVSPSVAVLGTSCNDCHDANSHFFSGGYDMTGSAVPTADTVDMTGIYDINQANGGMVIDISGYNMMQRPVVDYEIVAEPADIITGAEAQSKAGTVHEVEFEEHGCWDGSTFIAYTAATEADLTCLAADAHYVRTTDLSRAEFLYFDEADAHAKATALEANRTLSDYVNAPVAAIDASVPASVEVGATINLVADTTGNDAANTYSWTVNDEAGVLTGSTVTKTFNTIGTWTVTLKVINASGDVDQVSQQVQVAAPAPAADIAVDSPSGLDNSVTFSNLPAHTMLYIIWGDGARERVYDTAASVSVPHNFSASSRYFDGSNYNYRTTVYVYNGSTRVDIKREILTIAP</sequence>
<dbReference type="SUPFAM" id="SSF49299">
    <property type="entry name" value="PKD domain"/>
    <property type="match status" value="1"/>
</dbReference>
<dbReference type="SUPFAM" id="SSF48695">
    <property type="entry name" value="Multiheme cytochromes"/>
    <property type="match status" value="2"/>
</dbReference>
<proteinExistence type="predicted"/>
<dbReference type="CDD" id="cd00146">
    <property type="entry name" value="PKD"/>
    <property type="match status" value="1"/>
</dbReference>
<dbReference type="PANTHER" id="PTHR35038">
    <property type="entry name" value="DISSIMILATORY SULFITE REDUCTASE SIRA"/>
    <property type="match status" value="1"/>
</dbReference>
<dbReference type="OrthoDB" id="5389061at2"/>
<reference evidence="3 4" key="1">
    <citation type="submission" date="2016-11" db="EMBL/GenBank/DDBJ databases">
        <authorList>
            <person name="Jaros S."/>
            <person name="Januszkiewicz K."/>
            <person name="Wedrychowicz H."/>
        </authorList>
    </citation>
    <scope>NUCLEOTIDE SEQUENCE [LARGE SCALE GENOMIC DNA]</scope>
    <source>
        <strain evidence="3 4">DSM 5091</strain>
    </source>
</reference>
<dbReference type="STRING" id="1122189.SAMN02745165_00800"/>
<name>A0A1M6DTJ3_MALRU</name>
<protein>
    <submittedName>
        <fullName evidence="3">PKD domain-containing protein</fullName>
    </submittedName>
</protein>
<dbReference type="InterPro" id="IPR035986">
    <property type="entry name" value="PKD_dom_sf"/>
</dbReference>
<dbReference type="Gene3D" id="2.60.40.10">
    <property type="entry name" value="Immunoglobulins"/>
    <property type="match status" value="1"/>
</dbReference>
<feature type="domain" description="PKD" evidence="2">
    <location>
        <begin position="956"/>
        <end position="1043"/>
    </location>
</feature>
<dbReference type="Proteomes" id="UP000184171">
    <property type="component" value="Unassembled WGS sequence"/>
</dbReference>
<keyword evidence="1" id="KW-0732">Signal</keyword>
<dbReference type="GO" id="GO:0016491">
    <property type="term" value="F:oxidoreductase activity"/>
    <property type="evidence" value="ECO:0007669"/>
    <property type="project" value="TreeGrafter"/>
</dbReference>
<evidence type="ECO:0000313" key="4">
    <source>
        <dbReference type="Proteomes" id="UP000184171"/>
    </source>
</evidence>
<dbReference type="RefSeq" id="WP_072905817.1">
    <property type="nucleotide sequence ID" value="NZ_FQZT01000002.1"/>
</dbReference>
<dbReference type="InterPro" id="IPR051829">
    <property type="entry name" value="Multiheme_Cytochr_ET"/>
</dbReference>
<accession>A0A1M6DTJ3</accession>
<dbReference type="AlphaFoldDB" id="A0A1M6DTJ3"/>
<organism evidence="3 4">
    <name type="scientific">Malonomonas rubra DSM 5091</name>
    <dbReference type="NCBI Taxonomy" id="1122189"/>
    <lineage>
        <taxon>Bacteria</taxon>
        <taxon>Pseudomonadati</taxon>
        <taxon>Thermodesulfobacteriota</taxon>
        <taxon>Desulfuromonadia</taxon>
        <taxon>Desulfuromonadales</taxon>
        <taxon>Geopsychrobacteraceae</taxon>
        <taxon>Malonomonas</taxon>
    </lineage>
</organism>
<dbReference type="PROSITE" id="PS50093">
    <property type="entry name" value="PKD"/>
    <property type="match status" value="1"/>
</dbReference>
<gene>
    <name evidence="3" type="ORF">SAMN02745165_00800</name>
</gene>
<dbReference type="EMBL" id="FQZT01000002">
    <property type="protein sequence ID" value="SHI76505.1"/>
    <property type="molecule type" value="Genomic_DNA"/>
</dbReference>
<keyword evidence="4" id="KW-1185">Reference proteome</keyword>
<dbReference type="SMART" id="SM00089">
    <property type="entry name" value="PKD"/>
    <property type="match status" value="1"/>
</dbReference>
<dbReference type="PANTHER" id="PTHR35038:SF5">
    <property type="entry name" value="CYTOCHROME C-TYPE PROTEIN NRFB"/>
    <property type="match status" value="1"/>
</dbReference>
<dbReference type="InterPro" id="IPR036280">
    <property type="entry name" value="Multihaem_cyt_sf"/>
</dbReference>
<dbReference type="Pfam" id="PF18911">
    <property type="entry name" value="PKD_4"/>
    <property type="match status" value="1"/>
</dbReference>
<dbReference type="InterPro" id="IPR000601">
    <property type="entry name" value="PKD_dom"/>
</dbReference>
<dbReference type="InterPro" id="IPR013783">
    <property type="entry name" value="Ig-like_fold"/>
</dbReference>
<evidence type="ECO:0000259" key="2">
    <source>
        <dbReference type="PROSITE" id="PS50093"/>
    </source>
</evidence>
<evidence type="ECO:0000313" key="3">
    <source>
        <dbReference type="EMBL" id="SHI76505.1"/>
    </source>
</evidence>
<evidence type="ECO:0000256" key="1">
    <source>
        <dbReference type="ARBA" id="ARBA00022729"/>
    </source>
</evidence>